<dbReference type="GO" id="GO:0000974">
    <property type="term" value="C:Prp19 complex"/>
    <property type="evidence" value="ECO:0007669"/>
    <property type="project" value="EnsemblFungi"/>
</dbReference>
<dbReference type="AlphaFoldDB" id="J7RM41"/>
<reference evidence="6" key="2">
    <citation type="submission" date="2012-08" db="EMBL/GenBank/DDBJ databases">
        <title>Genome sequence of Kazachstania naganishii.</title>
        <authorList>
            <person name="Gordon J.L."/>
            <person name="Armisen D."/>
            <person name="Proux-Wera E."/>
            <person name="OhEigeartaigh S.S."/>
            <person name="Byrne K.P."/>
            <person name="Wolfe K.H."/>
        </authorList>
    </citation>
    <scope>NUCLEOTIDE SEQUENCE [LARGE SCALE GENOMIC DNA]</scope>
    <source>
        <strain evidence="6">ATCC MYA-139 / BCRC 22969 / CBS 8797 / CCRC 22969 / KCTC 17520 / NBRC 10181 / NCYC 3082</strain>
    </source>
</reference>
<dbReference type="SMART" id="SM00360">
    <property type="entry name" value="RRM"/>
    <property type="match status" value="1"/>
</dbReference>
<evidence type="ECO:0000256" key="2">
    <source>
        <dbReference type="PROSITE-ProRule" id="PRU00176"/>
    </source>
</evidence>
<dbReference type="Gene3D" id="3.30.70.330">
    <property type="match status" value="1"/>
</dbReference>
<dbReference type="EMBL" id="HE978318">
    <property type="protein sequence ID" value="CCK70608.1"/>
    <property type="molecule type" value="Genomic_DNA"/>
</dbReference>
<dbReference type="GeneID" id="34526308"/>
<dbReference type="PANTHER" id="PTHR45880">
    <property type="entry name" value="RNA-BINDING MOTIF PROTEIN, X-LINKED 2"/>
    <property type="match status" value="1"/>
</dbReference>
<name>J7RM41_HUIN7</name>
<dbReference type="OrthoDB" id="2573941at2759"/>
<dbReference type="OMA" id="CAPKPQI"/>
<dbReference type="RefSeq" id="XP_022464854.1">
    <property type="nucleotide sequence ID" value="XM_022608349.1"/>
</dbReference>
<dbReference type="GO" id="GO:0000384">
    <property type="term" value="F:first spliceosomal transesterification activity"/>
    <property type="evidence" value="ECO:0007669"/>
    <property type="project" value="EnsemblFungi"/>
</dbReference>
<dbReference type="GO" id="GO:0003723">
    <property type="term" value="F:RNA binding"/>
    <property type="evidence" value="ECO:0007669"/>
    <property type="project" value="UniProtKB-UniRule"/>
</dbReference>
<evidence type="ECO:0000256" key="1">
    <source>
        <dbReference type="ARBA" id="ARBA00022884"/>
    </source>
</evidence>
<keyword evidence="1 2" id="KW-0694">RNA-binding</keyword>
<dbReference type="InterPro" id="IPR012677">
    <property type="entry name" value="Nucleotide-bd_a/b_plait_sf"/>
</dbReference>
<gene>
    <name evidence="5" type="primary">KNAG0E03510</name>
    <name evidence="5" type="ordered locus">KNAG_0E03510</name>
</gene>
<organism evidence="5 6">
    <name type="scientific">Huiozyma naganishii (strain ATCC MYA-139 / BCRC 22969 / CBS 8797 / KCTC 17520 / NBRC 10181 / NCYC 3082 / Yp74L-3)</name>
    <name type="common">Yeast</name>
    <name type="synonym">Kazachstania naganishii</name>
    <dbReference type="NCBI Taxonomy" id="1071383"/>
    <lineage>
        <taxon>Eukaryota</taxon>
        <taxon>Fungi</taxon>
        <taxon>Dikarya</taxon>
        <taxon>Ascomycota</taxon>
        <taxon>Saccharomycotina</taxon>
        <taxon>Saccharomycetes</taxon>
        <taxon>Saccharomycetales</taxon>
        <taxon>Saccharomycetaceae</taxon>
        <taxon>Huiozyma</taxon>
    </lineage>
</organism>
<dbReference type="GO" id="GO:0000245">
    <property type="term" value="P:spliceosomal complex assembly"/>
    <property type="evidence" value="ECO:0007669"/>
    <property type="project" value="EnsemblFungi"/>
</dbReference>
<dbReference type="InterPro" id="IPR051847">
    <property type="entry name" value="RNA_proc/Spliceosome_comp"/>
</dbReference>
<evidence type="ECO:0000313" key="6">
    <source>
        <dbReference type="Proteomes" id="UP000006310"/>
    </source>
</evidence>
<dbReference type="SUPFAM" id="SSF54928">
    <property type="entry name" value="RNA-binding domain, RBD"/>
    <property type="match status" value="1"/>
</dbReference>
<dbReference type="GO" id="GO:0071011">
    <property type="term" value="C:precatalytic spliceosome"/>
    <property type="evidence" value="ECO:0007669"/>
    <property type="project" value="TreeGrafter"/>
</dbReference>
<feature type="domain" description="RRM" evidence="4">
    <location>
        <begin position="34"/>
        <end position="112"/>
    </location>
</feature>
<dbReference type="Proteomes" id="UP000006310">
    <property type="component" value="Chromosome 5"/>
</dbReference>
<reference evidence="5 6" key="1">
    <citation type="journal article" date="2011" name="Proc. Natl. Acad. Sci. U.S.A.">
        <title>Evolutionary erosion of yeast sex chromosomes by mating-type switching accidents.</title>
        <authorList>
            <person name="Gordon J.L."/>
            <person name="Armisen D."/>
            <person name="Proux-Wera E."/>
            <person name="Oheigeartaigh S.S."/>
            <person name="Byrne K.P."/>
            <person name="Wolfe K.H."/>
        </authorList>
    </citation>
    <scope>NUCLEOTIDE SEQUENCE [LARGE SCALE GENOMIC DNA]</scope>
    <source>
        <strain evidence="6">ATCC MYA-139 / BCRC 22969 / CBS 8797 / CCRC 22969 / KCTC 17520 / NBRC 10181 / NCYC 3082</strain>
    </source>
</reference>
<dbReference type="GO" id="GO:0070274">
    <property type="term" value="C:RES complex"/>
    <property type="evidence" value="ECO:0007669"/>
    <property type="project" value="EnsemblFungi"/>
</dbReference>
<dbReference type="GO" id="GO:0051237">
    <property type="term" value="P:maintenance of RNA location"/>
    <property type="evidence" value="ECO:0007669"/>
    <property type="project" value="EnsemblFungi"/>
</dbReference>
<dbReference type="CDD" id="cd12411">
    <property type="entry name" value="RRM_ist3_like"/>
    <property type="match status" value="1"/>
</dbReference>
<evidence type="ECO:0000313" key="5">
    <source>
        <dbReference type="EMBL" id="CCK70608.1"/>
    </source>
</evidence>
<dbReference type="HOGENOM" id="CLU_045495_5_0_1"/>
<dbReference type="GO" id="GO:0005686">
    <property type="term" value="C:U2 snRNP"/>
    <property type="evidence" value="ECO:0007669"/>
    <property type="project" value="EnsemblFungi"/>
</dbReference>
<protein>
    <recommendedName>
        <fullName evidence="4">RRM domain-containing protein</fullName>
    </recommendedName>
</protein>
<dbReference type="InterPro" id="IPR045844">
    <property type="entry name" value="RRM_Ist3-like"/>
</dbReference>
<evidence type="ECO:0000256" key="3">
    <source>
        <dbReference type="SAM" id="MobiDB-lite"/>
    </source>
</evidence>
<dbReference type="Pfam" id="PF00076">
    <property type="entry name" value="RRM_1"/>
    <property type="match status" value="1"/>
</dbReference>
<dbReference type="STRING" id="1071383.J7RM41"/>
<accession>J7RM41</accession>
<dbReference type="eggNOG" id="KOG0126">
    <property type="taxonomic scope" value="Eukaryota"/>
</dbReference>
<proteinExistence type="predicted"/>
<evidence type="ECO:0000259" key="4">
    <source>
        <dbReference type="PROSITE" id="PS50102"/>
    </source>
</evidence>
<dbReference type="GO" id="GO:0000349">
    <property type="term" value="P:generation of catalytic spliceosome for first transesterification step"/>
    <property type="evidence" value="ECO:0007669"/>
    <property type="project" value="EnsemblFungi"/>
</dbReference>
<dbReference type="InterPro" id="IPR035979">
    <property type="entry name" value="RBD_domain_sf"/>
</dbReference>
<dbReference type="PANTHER" id="PTHR45880:SF1">
    <property type="entry name" value="RNA-BINDING MOTIF PROTEIN, X-LINKED 2"/>
    <property type="match status" value="1"/>
</dbReference>
<dbReference type="InterPro" id="IPR000504">
    <property type="entry name" value="RRM_dom"/>
</dbReference>
<sequence length="172" mass="19266">MRQARAIQKINQAELDSGIISPELSWHDEYRDQAYIFIGGLNKNLTEGDILTVFSQFGVPVDILLVRDRNSGESKGFAYLKYEDQRSTILAVDNMNGVKIAGRMVQVDHTLFEPKADHTVYKDAVDAELKKDFVKETAASTEPKMHQIKELSSGQDNQVDDDLADPMASFGK</sequence>
<feature type="region of interest" description="Disordered" evidence="3">
    <location>
        <begin position="138"/>
        <end position="172"/>
    </location>
</feature>
<dbReference type="GO" id="GO:0071013">
    <property type="term" value="C:catalytic step 2 spliceosome"/>
    <property type="evidence" value="ECO:0007669"/>
    <property type="project" value="TreeGrafter"/>
</dbReference>
<dbReference type="KEGG" id="kng:KNAG_0E03510"/>
<dbReference type="GO" id="GO:0006406">
    <property type="term" value="P:mRNA export from nucleus"/>
    <property type="evidence" value="ECO:0007669"/>
    <property type="project" value="EnsemblFungi"/>
</dbReference>
<dbReference type="PROSITE" id="PS50102">
    <property type="entry name" value="RRM"/>
    <property type="match status" value="1"/>
</dbReference>
<keyword evidence="6" id="KW-1185">Reference proteome</keyword>